<keyword evidence="1" id="KW-0732">Signal</keyword>
<sequence>MTPTIFLRSKWMQLGAITLSALLSGCSFQPAQSASAAPTSACAVGNLMAETTLYFGMSRPHGPDITDKEWQAFVDKEVTPRFRDGLTVFNGKGQWLGADGKVAKESSHALMLIHSINDAESEKSIEALRTIYKAQFAQESVMRVETNKCVSF</sequence>
<gene>
    <name evidence="2" type="ORF">LDJ79_22965</name>
</gene>
<dbReference type="InterPro" id="IPR021957">
    <property type="entry name" value="DUF3574"/>
</dbReference>
<evidence type="ECO:0000313" key="2">
    <source>
        <dbReference type="EMBL" id="MCA2018993.1"/>
    </source>
</evidence>
<name>A0ABS7YTH8_9VIBR</name>
<accession>A0ABS7YTH8</accession>
<evidence type="ECO:0000313" key="3">
    <source>
        <dbReference type="Proteomes" id="UP001199044"/>
    </source>
</evidence>
<organism evidence="2 3">
    <name type="scientific">Vibrio tritonius</name>
    <dbReference type="NCBI Taxonomy" id="1435069"/>
    <lineage>
        <taxon>Bacteria</taxon>
        <taxon>Pseudomonadati</taxon>
        <taxon>Pseudomonadota</taxon>
        <taxon>Gammaproteobacteria</taxon>
        <taxon>Vibrionales</taxon>
        <taxon>Vibrionaceae</taxon>
        <taxon>Vibrio</taxon>
    </lineage>
</organism>
<comment type="caution">
    <text evidence="2">The sequence shown here is derived from an EMBL/GenBank/DDBJ whole genome shotgun (WGS) entry which is preliminary data.</text>
</comment>
<feature type="signal peptide" evidence="1">
    <location>
        <begin position="1"/>
        <end position="36"/>
    </location>
</feature>
<reference evidence="3" key="1">
    <citation type="submission" date="2023-07" db="EMBL/GenBank/DDBJ databases">
        <title>Molecular identification of indigenous halophilic bacteria isolated from red sea cost, biodegradation of synthetic dyes and assessment of degraded metabolite toxicity.</title>
        <authorList>
            <person name="Chaieb K."/>
            <person name="Altayb H.N."/>
        </authorList>
    </citation>
    <scope>NUCLEOTIDE SEQUENCE [LARGE SCALE GENOMIC DNA]</scope>
    <source>
        <strain evidence="3">K20</strain>
    </source>
</reference>
<proteinExistence type="predicted"/>
<feature type="chain" id="PRO_5046033293" evidence="1">
    <location>
        <begin position="37"/>
        <end position="152"/>
    </location>
</feature>
<dbReference type="EMBL" id="JAIWIU010000226">
    <property type="protein sequence ID" value="MCA2018993.1"/>
    <property type="molecule type" value="Genomic_DNA"/>
</dbReference>
<dbReference type="Pfam" id="PF12098">
    <property type="entry name" value="DUF3574"/>
    <property type="match status" value="1"/>
</dbReference>
<evidence type="ECO:0000256" key="1">
    <source>
        <dbReference type="SAM" id="SignalP"/>
    </source>
</evidence>
<dbReference type="Proteomes" id="UP001199044">
    <property type="component" value="Unassembled WGS sequence"/>
</dbReference>
<dbReference type="RefSeq" id="WP_225252259.1">
    <property type="nucleotide sequence ID" value="NZ_JAIWIU010000226.1"/>
</dbReference>
<keyword evidence="3" id="KW-1185">Reference proteome</keyword>
<protein>
    <submittedName>
        <fullName evidence="2">DUF3574 domain-containing protein</fullName>
    </submittedName>
</protein>